<dbReference type="EMBL" id="JACGWO010000006">
    <property type="protein sequence ID" value="KAK4423989.1"/>
    <property type="molecule type" value="Genomic_DNA"/>
</dbReference>
<reference evidence="2" key="2">
    <citation type="journal article" date="2024" name="Plant">
        <title>Genomic evolution and insights into agronomic trait innovations of Sesamum species.</title>
        <authorList>
            <person name="Miao H."/>
            <person name="Wang L."/>
            <person name="Qu L."/>
            <person name="Liu H."/>
            <person name="Sun Y."/>
            <person name="Le M."/>
            <person name="Wang Q."/>
            <person name="Wei S."/>
            <person name="Zheng Y."/>
            <person name="Lin W."/>
            <person name="Duan Y."/>
            <person name="Cao H."/>
            <person name="Xiong S."/>
            <person name="Wang X."/>
            <person name="Wei L."/>
            <person name="Li C."/>
            <person name="Ma Q."/>
            <person name="Ju M."/>
            <person name="Zhao R."/>
            <person name="Li G."/>
            <person name="Mu C."/>
            <person name="Tian Q."/>
            <person name="Mei H."/>
            <person name="Zhang T."/>
            <person name="Gao T."/>
            <person name="Zhang H."/>
        </authorList>
    </citation>
    <scope>NUCLEOTIDE SEQUENCE</scope>
    <source>
        <strain evidence="2">3651</strain>
    </source>
</reference>
<protein>
    <submittedName>
        <fullName evidence="2">Uncharacterized protein</fullName>
    </submittedName>
</protein>
<organism evidence="2 3">
    <name type="scientific">Sesamum alatum</name>
    <dbReference type="NCBI Taxonomy" id="300844"/>
    <lineage>
        <taxon>Eukaryota</taxon>
        <taxon>Viridiplantae</taxon>
        <taxon>Streptophyta</taxon>
        <taxon>Embryophyta</taxon>
        <taxon>Tracheophyta</taxon>
        <taxon>Spermatophyta</taxon>
        <taxon>Magnoliopsida</taxon>
        <taxon>eudicotyledons</taxon>
        <taxon>Gunneridae</taxon>
        <taxon>Pentapetalae</taxon>
        <taxon>asterids</taxon>
        <taxon>lamiids</taxon>
        <taxon>Lamiales</taxon>
        <taxon>Pedaliaceae</taxon>
        <taxon>Sesamum</taxon>
    </lineage>
</organism>
<feature type="compositionally biased region" description="Low complexity" evidence="1">
    <location>
        <begin position="412"/>
        <end position="421"/>
    </location>
</feature>
<keyword evidence="3" id="KW-1185">Reference proteome</keyword>
<reference evidence="2" key="1">
    <citation type="submission" date="2020-06" db="EMBL/GenBank/DDBJ databases">
        <authorList>
            <person name="Li T."/>
            <person name="Hu X."/>
            <person name="Zhang T."/>
            <person name="Song X."/>
            <person name="Zhang H."/>
            <person name="Dai N."/>
            <person name="Sheng W."/>
            <person name="Hou X."/>
            <person name="Wei L."/>
        </authorList>
    </citation>
    <scope>NUCLEOTIDE SEQUENCE</scope>
    <source>
        <strain evidence="2">3651</strain>
        <tissue evidence="2">Leaf</tissue>
    </source>
</reference>
<feature type="compositionally biased region" description="Polar residues" evidence="1">
    <location>
        <begin position="435"/>
        <end position="444"/>
    </location>
</feature>
<feature type="region of interest" description="Disordered" evidence="1">
    <location>
        <begin position="386"/>
        <end position="462"/>
    </location>
</feature>
<dbReference type="Proteomes" id="UP001293254">
    <property type="component" value="Unassembled WGS sequence"/>
</dbReference>
<evidence type="ECO:0000313" key="3">
    <source>
        <dbReference type="Proteomes" id="UP001293254"/>
    </source>
</evidence>
<feature type="compositionally biased region" description="Polar residues" evidence="1">
    <location>
        <begin position="99"/>
        <end position="111"/>
    </location>
</feature>
<accession>A0AAE1Y624</accession>
<feature type="compositionally biased region" description="Polar residues" evidence="1">
    <location>
        <begin position="401"/>
        <end position="411"/>
    </location>
</feature>
<proteinExistence type="predicted"/>
<feature type="region of interest" description="Disordered" evidence="1">
    <location>
        <begin position="96"/>
        <end position="118"/>
    </location>
</feature>
<dbReference type="AlphaFoldDB" id="A0AAE1Y624"/>
<comment type="caution">
    <text evidence="2">The sequence shown here is derived from an EMBL/GenBank/DDBJ whole genome shotgun (WGS) entry which is preliminary data.</text>
</comment>
<name>A0AAE1Y624_9LAMI</name>
<sequence>MTAPDLNLDEFPPICTQPVRVDSPGLTSQKLQNTPPIQADPIPVAPTSTEAPPQVLKSFVDVVNSQATDSSFPTSLQHSYLAGALPAQMGVKTEECSETVETPATKRQSSGCAKAEWERGSNAENVIFERGEPSNGITENQRRKNVTVAVGIESINMFDALNQMEGEDARGGATQPTQPHIVLAEANDQTAEELQAANHRYQTEPLNHVMQILTENDGSPTPQTHVEINTPMVKCNTCNVDVNVDHNCGVIIDQNCDVAEDHNCDVIADQNCNSTVACDVMVDKKCDGTVDHNCDVAVVKLLCEGETSVVGHCEGVAKEAPLQCVALGLFSPNPFNILIAEGNHINPIVDCRNTTECSYVTQIQVQPCTLNQAAIEFCTVPENESDMDVVSLREQEDDTSQQHSDSSGEWNSAQSASSQSSMEDATVRGRHKRTQSIPSSSQIRILTRSKAKNGGNPSSTQI</sequence>
<evidence type="ECO:0000256" key="1">
    <source>
        <dbReference type="SAM" id="MobiDB-lite"/>
    </source>
</evidence>
<gene>
    <name evidence="2" type="ORF">Salat_1592300</name>
</gene>
<evidence type="ECO:0000313" key="2">
    <source>
        <dbReference type="EMBL" id="KAK4423989.1"/>
    </source>
</evidence>